<keyword evidence="4 5" id="KW-0472">Membrane</keyword>
<evidence type="ECO:0000256" key="1">
    <source>
        <dbReference type="ARBA" id="ARBA00004141"/>
    </source>
</evidence>
<feature type="transmembrane region" description="Helical" evidence="5">
    <location>
        <begin position="12"/>
        <end position="40"/>
    </location>
</feature>
<reference evidence="7 8" key="1">
    <citation type="journal article" date="2019" name="mSystems">
        <title>Life at home and on the roam: Genomic adaptions reflect the dual lifestyle of an intracellular, facultative symbiont.</title>
        <authorList>
            <person name="Burgsdorf I."/>
        </authorList>
    </citation>
    <scope>NUCLEOTIDE SEQUENCE [LARGE SCALE GENOMIC DNA]</scope>
    <source>
        <strain evidence="7">277cV</strain>
    </source>
</reference>
<dbReference type="EMBL" id="SRMO01000084">
    <property type="protein sequence ID" value="TGG91061.1"/>
    <property type="molecule type" value="Genomic_DNA"/>
</dbReference>
<keyword evidence="3 5" id="KW-1133">Transmembrane helix</keyword>
<feature type="domain" description="CGL160/ATPI" evidence="6">
    <location>
        <begin position="2"/>
        <end position="104"/>
    </location>
</feature>
<gene>
    <name evidence="7" type="ORF">ERJ67_09985</name>
</gene>
<organism evidence="7 8">
    <name type="scientific">Aphanocapsa feldmannii 277cV</name>
    <dbReference type="NCBI Taxonomy" id="2507553"/>
    <lineage>
        <taxon>Bacteria</taxon>
        <taxon>Bacillati</taxon>
        <taxon>Cyanobacteriota</taxon>
        <taxon>Cyanophyceae</taxon>
        <taxon>Oscillatoriophycideae</taxon>
        <taxon>Chroococcales</taxon>
        <taxon>Microcystaceae</taxon>
        <taxon>Aphanocapsa</taxon>
    </lineage>
</organism>
<evidence type="ECO:0000313" key="8">
    <source>
        <dbReference type="Proteomes" id="UP000317990"/>
    </source>
</evidence>
<evidence type="ECO:0000313" key="7">
    <source>
        <dbReference type="EMBL" id="TGG91061.1"/>
    </source>
</evidence>
<evidence type="ECO:0000256" key="2">
    <source>
        <dbReference type="ARBA" id="ARBA00022692"/>
    </source>
</evidence>
<name>A0A524RLX1_9CHRO</name>
<dbReference type="InterPro" id="IPR056309">
    <property type="entry name" value="CGL160/ATPI_dom"/>
</dbReference>
<accession>A0A524RLX1</accession>
<evidence type="ECO:0000256" key="4">
    <source>
        <dbReference type="ARBA" id="ARBA00023136"/>
    </source>
</evidence>
<proteinExistence type="predicted"/>
<evidence type="ECO:0000259" key="6">
    <source>
        <dbReference type="Pfam" id="PF24763"/>
    </source>
</evidence>
<comment type="subcellular location">
    <subcellularLocation>
        <location evidence="1">Membrane</location>
        <topology evidence="1">Multi-pass membrane protein</topology>
    </subcellularLocation>
</comment>
<feature type="transmembrane region" description="Helical" evidence="5">
    <location>
        <begin position="71"/>
        <end position="99"/>
    </location>
</feature>
<sequence>MEAYTLLQRRLLRLTLVITASAAVVATFCFGWGTCFSLLVGSASGLLYLKLLSRSVERLGQGSGRVGRTQLLVPLLLILLALRLDTLALAPVLIGFLLYKPAMLLIAASDLTTDRLG</sequence>
<dbReference type="Pfam" id="PF24763">
    <property type="entry name" value="CGL160_C"/>
    <property type="match status" value="1"/>
</dbReference>
<protein>
    <recommendedName>
        <fullName evidence="6">CGL160/ATPI domain-containing protein</fullName>
    </recommendedName>
</protein>
<evidence type="ECO:0000256" key="3">
    <source>
        <dbReference type="ARBA" id="ARBA00022989"/>
    </source>
</evidence>
<evidence type="ECO:0000256" key="5">
    <source>
        <dbReference type="SAM" id="Phobius"/>
    </source>
</evidence>
<dbReference type="GO" id="GO:0016020">
    <property type="term" value="C:membrane"/>
    <property type="evidence" value="ECO:0007669"/>
    <property type="project" value="UniProtKB-SubCell"/>
</dbReference>
<dbReference type="AlphaFoldDB" id="A0A524RLX1"/>
<dbReference type="Proteomes" id="UP000317990">
    <property type="component" value="Unassembled WGS sequence"/>
</dbReference>
<comment type="caution">
    <text evidence="7">The sequence shown here is derived from an EMBL/GenBank/DDBJ whole genome shotgun (WGS) entry which is preliminary data.</text>
</comment>
<keyword evidence="2 5" id="KW-0812">Transmembrane</keyword>